<accession>A0A1I4TSB2</accession>
<dbReference type="Proteomes" id="UP000183287">
    <property type="component" value="Unassembled WGS sequence"/>
</dbReference>
<gene>
    <name evidence="1" type="ORF">SAMN05421863_105412</name>
</gene>
<protein>
    <submittedName>
        <fullName evidence="1">Uncharacterized protein</fullName>
    </submittedName>
</protein>
<name>A0A1I4TSB2_9PROT</name>
<evidence type="ECO:0000313" key="1">
    <source>
        <dbReference type="EMBL" id="SFM79656.1"/>
    </source>
</evidence>
<reference evidence="2" key="1">
    <citation type="submission" date="2016-10" db="EMBL/GenBank/DDBJ databases">
        <authorList>
            <person name="Varghese N."/>
            <person name="Submissions S."/>
        </authorList>
    </citation>
    <scope>NUCLEOTIDE SEQUENCE [LARGE SCALE GENOMIC DNA]</scope>
    <source>
        <strain evidence="2">Nm44</strain>
    </source>
</reference>
<organism evidence="1 2">
    <name type="scientific">Nitrosomonas communis</name>
    <dbReference type="NCBI Taxonomy" id="44574"/>
    <lineage>
        <taxon>Bacteria</taxon>
        <taxon>Pseudomonadati</taxon>
        <taxon>Pseudomonadota</taxon>
        <taxon>Betaproteobacteria</taxon>
        <taxon>Nitrosomonadales</taxon>
        <taxon>Nitrosomonadaceae</taxon>
        <taxon>Nitrosomonas</taxon>
    </lineage>
</organism>
<proteinExistence type="predicted"/>
<keyword evidence="2" id="KW-1185">Reference proteome</keyword>
<dbReference type="AlphaFoldDB" id="A0A1I4TSB2"/>
<dbReference type="EMBL" id="FOUB01000054">
    <property type="protein sequence ID" value="SFM79656.1"/>
    <property type="molecule type" value="Genomic_DNA"/>
</dbReference>
<evidence type="ECO:0000313" key="2">
    <source>
        <dbReference type="Proteomes" id="UP000183287"/>
    </source>
</evidence>
<sequence>MRPNVAVVAHTDLGRINEADISVDSGYGGRLVSWVVERFKFCLEMVLRPKETRTFV</sequence>